<gene>
    <name evidence="1" type="ORF">GLOINDRAFT_91841</name>
</gene>
<dbReference type="AlphaFoldDB" id="U9USL7"/>
<accession>U9USL7</accession>
<evidence type="ECO:0000313" key="1">
    <source>
        <dbReference type="EMBL" id="ESA21518.1"/>
    </source>
</evidence>
<sequence length="153" mass="17692">MIPSDRSYAKYRASVKFIEQTIKIPLSFTIHTHRSEKEFRGLYISSDGEVDNFKKSRYVFGSLNYFAIILNSENEEELPNRYKINTKVIIIKSDLNDIEYNMHKSLCNGKRAAKIVKCDCCFQNILKSEAAKLSFKASCLIERCNVTSLQFNI</sequence>
<reference evidence="1" key="1">
    <citation type="submission" date="2013-07" db="EMBL/GenBank/DDBJ databases">
        <title>The genome of an arbuscular mycorrhizal fungus provides insights into the evolution of the oldest plant symbiosis.</title>
        <authorList>
            <consortium name="DOE Joint Genome Institute"/>
            <person name="Tisserant E."/>
            <person name="Malbreil M."/>
            <person name="Kuo A."/>
            <person name="Kohler A."/>
            <person name="Symeonidi A."/>
            <person name="Balestrini R."/>
            <person name="Charron P."/>
            <person name="Duensing N."/>
            <person name="Frei-dit-Frey N."/>
            <person name="Gianinazzi-Pearson V."/>
            <person name="Gilbert B."/>
            <person name="Handa Y."/>
            <person name="Hijri M."/>
            <person name="Kaul R."/>
            <person name="Kawaguchi M."/>
            <person name="Krajinski F."/>
            <person name="Lammers P."/>
            <person name="Lapierre D."/>
            <person name="Masclaux F.G."/>
            <person name="Murat C."/>
            <person name="Morin E."/>
            <person name="Ndikumana S."/>
            <person name="Pagni M."/>
            <person name="Petitpierre D."/>
            <person name="Requena N."/>
            <person name="Rosikiewicz P."/>
            <person name="Riley R."/>
            <person name="Saito K."/>
            <person name="San Clemente H."/>
            <person name="Shapiro H."/>
            <person name="van Tuinen D."/>
            <person name="Becard G."/>
            <person name="Bonfante P."/>
            <person name="Paszkowski U."/>
            <person name="Shachar-Hill Y."/>
            <person name="Young J.P."/>
            <person name="Sanders I.R."/>
            <person name="Henrissat B."/>
            <person name="Rensing S.A."/>
            <person name="Grigoriev I.V."/>
            <person name="Corradi N."/>
            <person name="Roux C."/>
            <person name="Martin F."/>
        </authorList>
    </citation>
    <scope>NUCLEOTIDE SEQUENCE</scope>
    <source>
        <strain evidence="1">DAOM 197198</strain>
    </source>
</reference>
<name>U9USL7_RHIID</name>
<organism evidence="1">
    <name type="scientific">Rhizophagus irregularis (strain DAOM 181602 / DAOM 197198 / MUCL 43194)</name>
    <name type="common">Arbuscular mycorrhizal fungus</name>
    <name type="synonym">Glomus intraradices</name>
    <dbReference type="NCBI Taxonomy" id="747089"/>
    <lineage>
        <taxon>Eukaryota</taxon>
        <taxon>Fungi</taxon>
        <taxon>Fungi incertae sedis</taxon>
        <taxon>Mucoromycota</taxon>
        <taxon>Glomeromycotina</taxon>
        <taxon>Glomeromycetes</taxon>
        <taxon>Glomerales</taxon>
        <taxon>Glomeraceae</taxon>
        <taxon>Rhizophagus</taxon>
    </lineage>
</organism>
<protein>
    <submittedName>
        <fullName evidence="1">Uncharacterized protein</fullName>
    </submittedName>
</protein>
<proteinExistence type="predicted"/>
<dbReference type="HOGENOM" id="CLU_1714247_0_0_1"/>
<dbReference type="EMBL" id="KI276347">
    <property type="protein sequence ID" value="ESA21518.1"/>
    <property type="molecule type" value="Genomic_DNA"/>
</dbReference>